<dbReference type="AlphaFoldDB" id="A0A2J7WES4"/>
<sequence length="34" mass="4127">RLLEHRRGCARYDDAVAFTSWKVQKRMKKDIGYK</sequence>
<feature type="non-terminal residue" evidence="1">
    <location>
        <position position="1"/>
    </location>
</feature>
<comment type="caution">
    <text evidence="1">The sequence shown here is derived from an EMBL/GenBank/DDBJ whole genome shotgun (WGS) entry which is preliminary data.</text>
</comment>
<evidence type="ECO:0000313" key="1">
    <source>
        <dbReference type="EMBL" id="PNG62040.1"/>
    </source>
</evidence>
<proteinExistence type="predicted"/>
<evidence type="ECO:0000313" key="2">
    <source>
        <dbReference type="Proteomes" id="UP000236333"/>
    </source>
</evidence>
<name>A0A2J7WES4_9CHLO</name>
<dbReference type="Proteomes" id="UP000236333">
    <property type="component" value="Unassembled WGS sequence"/>
</dbReference>
<accession>A0A2J7WES4</accession>
<reference evidence="1 2" key="1">
    <citation type="journal article" date="2017" name="Mol. Biol. Evol.">
        <title>The 4-celled Tetrabaena socialis nuclear genome reveals the essential components for genetic control of cell number at the origin of multicellularity in the volvocine lineage.</title>
        <authorList>
            <person name="Featherston J."/>
            <person name="Arakaki Y."/>
            <person name="Hanschen E.R."/>
            <person name="Ferris P.J."/>
            <person name="Michod R.E."/>
            <person name="Olson B.J.S.C."/>
            <person name="Nozaki H."/>
            <person name="Durand P.M."/>
        </authorList>
    </citation>
    <scope>NUCLEOTIDE SEQUENCE [LARGE SCALE GENOMIC DNA]</scope>
    <source>
        <strain evidence="1 2">NIES-571</strain>
    </source>
</reference>
<organism evidence="1 2">
    <name type="scientific">Tetrabaena socialis</name>
    <dbReference type="NCBI Taxonomy" id="47790"/>
    <lineage>
        <taxon>Eukaryota</taxon>
        <taxon>Viridiplantae</taxon>
        <taxon>Chlorophyta</taxon>
        <taxon>core chlorophytes</taxon>
        <taxon>Chlorophyceae</taxon>
        <taxon>CS clade</taxon>
        <taxon>Chlamydomonadales</taxon>
        <taxon>Tetrabaenaceae</taxon>
        <taxon>Tetrabaena</taxon>
    </lineage>
</organism>
<gene>
    <name evidence="1" type="ORF">TSOC_015492</name>
</gene>
<protein>
    <submittedName>
        <fullName evidence="1">Uncharacterized protein</fullName>
    </submittedName>
</protein>
<feature type="non-terminal residue" evidence="1">
    <location>
        <position position="34"/>
    </location>
</feature>
<dbReference type="OrthoDB" id="526024at2759"/>
<keyword evidence="2" id="KW-1185">Reference proteome</keyword>
<dbReference type="EMBL" id="PGGS01005766">
    <property type="protein sequence ID" value="PNG62040.1"/>
    <property type="molecule type" value="Genomic_DNA"/>
</dbReference>